<dbReference type="OrthoDB" id="9799538at2"/>
<evidence type="ECO:0000313" key="3">
    <source>
        <dbReference type="Proteomes" id="UP000477083"/>
    </source>
</evidence>
<dbReference type="SUPFAM" id="SSF47616">
    <property type="entry name" value="GST C-terminal domain-like"/>
    <property type="match status" value="1"/>
</dbReference>
<gene>
    <name evidence="2" type="ORF">GS660_06095</name>
</gene>
<accession>A0A6L8VEJ2</accession>
<comment type="caution">
    <text evidence="2">The sequence shown here is derived from an EMBL/GenBank/DDBJ whole genome shotgun (WGS) entry which is preliminary data.</text>
</comment>
<organism evidence="2 3">
    <name type="scientific">Frigidibacter albus</name>
    <dbReference type="NCBI Taxonomy" id="1465486"/>
    <lineage>
        <taxon>Bacteria</taxon>
        <taxon>Pseudomonadati</taxon>
        <taxon>Pseudomonadota</taxon>
        <taxon>Alphaproteobacteria</taxon>
        <taxon>Rhodobacterales</taxon>
        <taxon>Paracoccaceae</taxon>
        <taxon>Frigidibacter</taxon>
    </lineage>
</organism>
<protein>
    <submittedName>
        <fullName evidence="2">Glutathione S-transferase</fullName>
    </submittedName>
</protein>
<dbReference type="AlphaFoldDB" id="A0A6L8VEJ2"/>
<dbReference type="InterPro" id="IPR036249">
    <property type="entry name" value="Thioredoxin-like_sf"/>
</dbReference>
<dbReference type="Gene3D" id="3.40.30.10">
    <property type="entry name" value="Glutaredoxin"/>
    <property type="match status" value="1"/>
</dbReference>
<dbReference type="EMBL" id="WWNR01000003">
    <property type="protein sequence ID" value="MZQ88663.1"/>
    <property type="molecule type" value="Genomic_DNA"/>
</dbReference>
<dbReference type="GO" id="GO:0016740">
    <property type="term" value="F:transferase activity"/>
    <property type="evidence" value="ECO:0007669"/>
    <property type="project" value="UniProtKB-KW"/>
</dbReference>
<reference evidence="2 3" key="1">
    <citation type="submission" date="2020-01" db="EMBL/GenBank/DDBJ databases">
        <title>Frigidibacter albus SP32T (=CGMCC 1.13995T).</title>
        <authorList>
            <person name="Liao X."/>
        </authorList>
    </citation>
    <scope>NUCLEOTIDE SEQUENCE [LARGE SCALE GENOMIC DNA]</scope>
    <source>
        <strain evidence="2 3">SP32</strain>
    </source>
</reference>
<keyword evidence="3" id="KW-1185">Reference proteome</keyword>
<dbReference type="InterPro" id="IPR004045">
    <property type="entry name" value="Glutathione_S-Trfase_N"/>
</dbReference>
<dbReference type="Pfam" id="PF13409">
    <property type="entry name" value="GST_N_2"/>
    <property type="match status" value="1"/>
</dbReference>
<dbReference type="CDD" id="cd03194">
    <property type="entry name" value="GST_C_3"/>
    <property type="match status" value="1"/>
</dbReference>
<proteinExistence type="predicted"/>
<dbReference type="Proteomes" id="UP000477083">
    <property type="component" value="Unassembled WGS sequence"/>
</dbReference>
<sequence>MTYHLAIGDRTYSSWSLRGWLLFEKFGIPVSVETAVLYTDELPRLLARYAPARLVPAMRMPDGEVVGETLAMAETLAERHPEAGIWPTDPAARALARWLCAEMHAGFGALRGDCAMNLAKSYQDSAPRPEVLADLARIEEIWALARDRFGAGGRWLFGTYTAADAFFAPVAARIAGYNLPVGAASADYVAAHLADPAFRRWRAMGWAQHLEQAAYRKPYPERPWPGPAPLAATVAEGPSVNAACPYSGKPVTDFLQLGGKVWGFCNPFCRDKTLADPEVWPKFMAMVQAEG</sequence>
<dbReference type="InterPro" id="IPR036282">
    <property type="entry name" value="Glutathione-S-Trfase_C_sf"/>
</dbReference>
<dbReference type="RefSeq" id="WP_161344483.1">
    <property type="nucleotide sequence ID" value="NZ_BMGW01000003.1"/>
</dbReference>
<dbReference type="Gene3D" id="1.20.1050.10">
    <property type="match status" value="1"/>
</dbReference>
<evidence type="ECO:0000259" key="1">
    <source>
        <dbReference type="PROSITE" id="PS50404"/>
    </source>
</evidence>
<dbReference type="PROSITE" id="PS50404">
    <property type="entry name" value="GST_NTER"/>
    <property type="match status" value="1"/>
</dbReference>
<keyword evidence="2" id="KW-0808">Transferase</keyword>
<dbReference type="SUPFAM" id="SSF52833">
    <property type="entry name" value="Thioredoxin-like"/>
    <property type="match status" value="1"/>
</dbReference>
<feature type="domain" description="GST N-terminal" evidence="1">
    <location>
        <begin position="3"/>
        <end position="84"/>
    </location>
</feature>
<name>A0A6L8VEJ2_9RHOB</name>
<evidence type="ECO:0000313" key="2">
    <source>
        <dbReference type="EMBL" id="MZQ88663.1"/>
    </source>
</evidence>